<dbReference type="GO" id="GO:0006606">
    <property type="term" value="P:protein import into nucleus"/>
    <property type="evidence" value="ECO:0007669"/>
    <property type="project" value="TreeGrafter"/>
</dbReference>
<evidence type="ECO:0000256" key="1">
    <source>
        <dbReference type="ARBA" id="ARBA00022448"/>
    </source>
</evidence>
<reference evidence="9 10" key="1">
    <citation type="submission" date="2016-06" db="EMBL/GenBank/DDBJ databases">
        <title>The Draft Genome Sequence and Annotation of the Desert Woodrat Neotoma lepida.</title>
        <authorList>
            <person name="Campbell M."/>
            <person name="Oakeson K.F."/>
            <person name="Yandell M."/>
            <person name="Halpert J.R."/>
            <person name="Dearing D."/>
        </authorList>
    </citation>
    <scope>NUCLEOTIDE SEQUENCE [LARGE SCALE GENOMIC DNA]</scope>
    <source>
        <strain evidence="9">417</strain>
        <tissue evidence="9">Liver</tissue>
    </source>
</reference>
<evidence type="ECO:0000256" key="2">
    <source>
        <dbReference type="ARBA" id="ARBA00022741"/>
    </source>
</evidence>
<dbReference type="OrthoDB" id="48625at2759"/>
<evidence type="ECO:0000256" key="4">
    <source>
        <dbReference type="ARBA" id="ARBA00023134"/>
    </source>
</evidence>
<evidence type="ECO:0000313" key="10">
    <source>
        <dbReference type="Proteomes" id="UP000092124"/>
    </source>
</evidence>
<sequence length="79" mass="9202">MGKLEKFVATLGMEMYPLTLHTNKGPTRFNMWNTAGQEKFGSLYLSPTCHRDLRYDIKSNYNFVKPFLWLARKLTGDPN</sequence>
<protein>
    <recommendedName>
        <fullName evidence="5">GTP-binding nuclear protein Ran</fullName>
    </recommendedName>
    <alternativeName>
        <fullName evidence="7">GTPase Ran</fullName>
    </alternativeName>
    <alternativeName>
        <fullName evidence="6">Ras-related nuclear protein</fullName>
    </alternativeName>
</protein>
<dbReference type="PANTHER" id="PTHR24071">
    <property type="entry name" value="RAN GTPASE"/>
    <property type="match status" value="1"/>
</dbReference>
<evidence type="ECO:0000256" key="7">
    <source>
        <dbReference type="ARBA" id="ARBA00042268"/>
    </source>
</evidence>
<dbReference type="GO" id="GO:0000054">
    <property type="term" value="P:ribosomal subunit export from nucleus"/>
    <property type="evidence" value="ECO:0007669"/>
    <property type="project" value="TreeGrafter"/>
</dbReference>
<dbReference type="InterPro" id="IPR002041">
    <property type="entry name" value="Ran_GTPase"/>
</dbReference>
<accession>A0A1A6HER9</accession>
<dbReference type="GO" id="GO:0005634">
    <property type="term" value="C:nucleus"/>
    <property type="evidence" value="ECO:0007669"/>
    <property type="project" value="TreeGrafter"/>
</dbReference>
<dbReference type="GO" id="GO:0003924">
    <property type="term" value="F:GTPase activity"/>
    <property type="evidence" value="ECO:0007669"/>
    <property type="project" value="InterPro"/>
</dbReference>
<dbReference type="EMBL" id="LZPO01034770">
    <property type="protein sequence ID" value="OBS77078.1"/>
    <property type="molecule type" value="Genomic_DNA"/>
</dbReference>
<evidence type="ECO:0000256" key="5">
    <source>
        <dbReference type="ARBA" id="ARBA00040533"/>
    </source>
</evidence>
<keyword evidence="10" id="KW-1185">Reference proteome</keyword>
<name>A0A1A6HER9_NEOLE</name>
<dbReference type="PANTHER" id="PTHR24071:SF0">
    <property type="entry name" value="GTP-BINDING NUCLEAR PROTEIN RAN"/>
    <property type="match status" value="1"/>
</dbReference>
<evidence type="ECO:0000313" key="9">
    <source>
        <dbReference type="EMBL" id="OBS77078.1"/>
    </source>
</evidence>
<dbReference type="STRING" id="56216.A0A1A6HER9"/>
<dbReference type="InterPro" id="IPR027417">
    <property type="entry name" value="P-loop_NTPase"/>
</dbReference>
<dbReference type="Proteomes" id="UP000092124">
    <property type="component" value="Unassembled WGS sequence"/>
</dbReference>
<dbReference type="AlphaFoldDB" id="A0A1A6HER9"/>
<dbReference type="Pfam" id="PF00071">
    <property type="entry name" value="Ras"/>
    <property type="match status" value="1"/>
</dbReference>
<evidence type="ECO:0000256" key="3">
    <source>
        <dbReference type="ARBA" id="ARBA00022927"/>
    </source>
</evidence>
<keyword evidence="1" id="KW-0813">Transport</keyword>
<dbReference type="SUPFAM" id="SSF52540">
    <property type="entry name" value="P-loop containing nucleoside triphosphate hydrolases"/>
    <property type="match status" value="1"/>
</dbReference>
<dbReference type="Gene3D" id="3.40.50.300">
    <property type="entry name" value="P-loop containing nucleotide triphosphate hydrolases"/>
    <property type="match status" value="1"/>
</dbReference>
<organism evidence="9 10">
    <name type="scientific">Neotoma lepida</name>
    <name type="common">Desert woodrat</name>
    <dbReference type="NCBI Taxonomy" id="56216"/>
    <lineage>
        <taxon>Eukaryota</taxon>
        <taxon>Metazoa</taxon>
        <taxon>Chordata</taxon>
        <taxon>Craniata</taxon>
        <taxon>Vertebrata</taxon>
        <taxon>Euteleostomi</taxon>
        <taxon>Mammalia</taxon>
        <taxon>Eutheria</taxon>
        <taxon>Euarchontoglires</taxon>
        <taxon>Glires</taxon>
        <taxon>Rodentia</taxon>
        <taxon>Myomorpha</taxon>
        <taxon>Muroidea</taxon>
        <taxon>Cricetidae</taxon>
        <taxon>Neotominae</taxon>
        <taxon>Neotoma</taxon>
    </lineage>
</organism>
<keyword evidence="3" id="KW-0653">Protein transport</keyword>
<gene>
    <name evidence="9" type="ORF">A6R68_16487</name>
</gene>
<keyword evidence="4" id="KW-0342">GTP-binding</keyword>
<comment type="catalytic activity">
    <reaction evidence="8">
        <text>GTP + H2O = GDP + phosphate + H(+)</text>
        <dbReference type="Rhea" id="RHEA:19669"/>
        <dbReference type="ChEBI" id="CHEBI:15377"/>
        <dbReference type="ChEBI" id="CHEBI:15378"/>
        <dbReference type="ChEBI" id="CHEBI:37565"/>
        <dbReference type="ChEBI" id="CHEBI:43474"/>
        <dbReference type="ChEBI" id="CHEBI:58189"/>
    </reaction>
    <physiologicalReaction direction="left-to-right" evidence="8">
        <dbReference type="Rhea" id="RHEA:19670"/>
    </physiologicalReaction>
</comment>
<dbReference type="GO" id="GO:0005525">
    <property type="term" value="F:GTP binding"/>
    <property type="evidence" value="ECO:0007669"/>
    <property type="project" value="UniProtKB-KW"/>
</dbReference>
<comment type="caution">
    <text evidence="9">The sequence shown here is derived from an EMBL/GenBank/DDBJ whole genome shotgun (WGS) entry which is preliminary data.</text>
</comment>
<dbReference type="GO" id="GO:0005737">
    <property type="term" value="C:cytoplasm"/>
    <property type="evidence" value="ECO:0007669"/>
    <property type="project" value="TreeGrafter"/>
</dbReference>
<keyword evidence="2" id="KW-0547">Nucleotide-binding</keyword>
<proteinExistence type="predicted"/>
<evidence type="ECO:0000256" key="6">
    <source>
        <dbReference type="ARBA" id="ARBA00041239"/>
    </source>
</evidence>
<evidence type="ECO:0000256" key="8">
    <source>
        <dbReference type="ARBA" id="ARBA00049117"/>
    </source>
</evidence>
<dbReference type="InterPro" id="IPR001806">
    <property type="entry name" value="Small_GTPase"/>
</dbReference>